<dbReference type="Proteomes" id="UP001206128">
    <property type="component" value="Unassembled WGS sequence"/>
</dbReference>
<dbReference type="InterPro" id="IPR006342">
    <property type="entry name" value="FkbM_mtfrase"/>
</dbReference>
<feature type="region of interest" description="Disordered" evidence="2">
    <location>
        <begin position="1"/>
        <end position="21"/>
    </location>
</feature>
<dbReference type="RefSeq" id="WP_253777082.1">
    <property type="nucleotide sequence ID" value="NZ_JAMTCK010000015.1"/>
</dbReference>
<gene>
    <name evidence="4" type="ORF">LX83_005750</name>
</gene>
<keyword evidence="1" id="KW-0175">Coiled coil</keyword>
<dbReference type="Gene3D" id="3.40.50.2000">
    <property type="entry name" value="Glycogen Phosphorylase B"/>
    <property type="match status" value="1"/>
</dbReference>
<keyword evidence="4" id="KW-0489">Methyltransferase</keyword>
<sequence>MTDDQSASQSNTGQQILVDPSGPTASVPLPVVPTVCTVATRAELPAVRVLESSFLAHHADSRFVALIVDAEPGHAERGVLTPHDIGLSEEELGQLATACTASQLCAVLRPRLLEWLLITGRPVLYLDPSVYVLSPITTDVFAGLANGPLVLLPRVLRPLPDDGLRPTQAELFQAGIYEPGLLAVAPGAEEFVRSWAEQARRVPAEADNFLDVAPALVAHHLLRHTCFGLSYWNIAQRELFRGPDGQLTLLGEPLRTIHFTGFDPRRPWLLTARITDRPRVLLSEYPLVAELCAAYRAALVEAGHSLQEVDYRFDRLADGTLLPPALRAAYHEECVAAERAEQAAPPSAFSPAGPAGFLEWACQPDPDLPGSTRWAAAVWRDDPGLRRDYPDPFGADFAAFRDWCAGPGVAAARLPVAAVPGARATEEALRDQLGVSVVGDGPVADLMRAAAVASGLPTSTGTGYPVVLRCSPGAPAPADRYLISVAFDASQPTDPDTGLDLAGHADLAQANEIWVPSESSSAGLAQSDQPVRVFPLPVPDEGVRTDEARKAARALLDLPERRADAVVFACVAEYSTDYSRERAVNALGAVSAFLTAFADRSDVVLLVAVSGVRAHPEAAERLRLGTVADQRIRLIEEPSTEVGQAVLDAADCMVSLHRAAGSEHAAVALARYAMRGVPVLASGHGAVAEMFDASSALLVPCHAAGTEPDVQAAALLMRGVADDLGGADEVGLAGRQHLLDTRAVSRVGAALRERVEQVYRGWRARRAVSRPDQVPDPLHAMHAARHALLRRPDVGVASRTPMAPALRKAVLRVLSHYDNHMRDVLTTLVDSVERTAEELLRRQDDVRVGVGIGELDQLRAQLEQLVERQNQLDDQLVGIDDGVIRVRADLAGQGRRMREVEDAVVGEAAKRAKQVDTLAERIDRLTTALDRTLDRIDGLESQLVDVLRERDTRLDGGVRAATQALQTADALRRVVVREHERHSPPVEGVRSSLVLSDAGLLRLPAEDSVMLPLLSSHGVWEPELSELIDALVEPDGIFLDVGAYVGYHTIRVLSRLGTSGAVVAVEPSAPAALLLHHNVEVNVSAAIARRLVVLRAAAWDSPGRLLVEPALTGGVAVRPGQGSGGPSDPGDLGDLGDPGDPSAPPADPAPNATPEAPEVFEVSEARETPAHIEASEPVHAEPGTPPPAGAAGTEVVAIRLDRELENLASTRDLRLSVVRIDVPGRGHRALAGLVRLLRRDRPHVLLEFAAAATESFGDDPITVLREFRTWGYDLVPLGARQPATPEQVMELVGPTRSTTLWLRPRTRPTQPQSGQSPSAQPGPAPSSDLAQAADQVI</sequence>
<dbReference type="Pfam" id="PF05050">
    <property type="entry name" value="Methyltransf_21"/>
    <property type="match status" value="1"/>
</dbReference>
<dbReference type="PANTHER" id="PTHR48125">
    <property type="entry name" value="LP07818P1"/>
    <property type="match status" value="1"/>
</dbReference>
<feature type="region of interest" description="Disordered" evidence="2">
    <location>
        <begin position="1301"/>
        <end position="1337"/>
    </location>
</feature>
<feature type="coiled-coil region" evidence="1">
    <location>
        <begin position="915"/>
        <end position="949"/>
    </location>
</feature>
<accession>A0AAE3GIK7</accession>
<evidence type="ECO:0000313" key="4">
    <source>
        <dbReference type="EMBL" id="MCP2168872.1"/>
    </source>
</evidence>
<comment type="caution">
    <text evidence="4">The sequence shown here is derived from an EMBL/GenBank/DDBJ whole genome shotgun (WGS) entry which is preliminary data.</text>
</comment>
<dbReference type="GO" id="GO:0008168">
    <property type="term" value="F:methyltransferase activity"/>
    <property type="evidence" value="ECO:0007669"/>
    <property type="project" value="UniProtKB-KW"/>
</dbReference>
<keyword evidence="4" id="KW-0808">Transferase</keyword>
<dbReference type="SUPFAM" id="SSF53756">
    <property type="entry name" value="UDP-Glycosyltransferase/glycogen phosphorylase"/>
    <property type="match status" value="1"/>
</dbReference>
<evidence type="ECO:0000256" key="2">
    <source>
        <dbReference type="SAM" id="MobiDB-lite"/>
    </source>
</evidence>
<feature type="compositionally biased region" description="Polar residues" evidence="2">
    <location>
        <begin position="1"/>
        <end position="15"/>
    </location>
</feature>
<feature type="region of interest" description="Disordered" evidence="2">
    <location>
        <begin position="1116"/>
        <end position="1154"/>
    </location>
</feature>
<feature type="domain" description="Methyltransferase FkbM" evidence="3">
    <location>
        <begin position="1040"/>
        <end position="1273"/>
    </location>
</feature>
<dbReference type="InterPro" id="IPR029063">
    <property type="entry name" value="SAM-dependent_MTases_sf"/>
</dbReference>
<evidence type="ECO:0000259" key="3">
    <source>
        <dbReference type="Pfam" id="PF05050"/>
    </source>
</evidence>
<evidence type="ECO:0000313" key="5">
    <source>
        <dbReference type="Proteomes" id="UP001206128"/>
    </source>
</evidence>
<keyword evidence="5" id="KW-1185">Reference proteome</keyword>
<protein>
    <submittedName>
        <fullName evidence="4">Methyltransferase, FkbM family</fullName>
    </submittedName>
</protein>
<feature type="compositionally biased region" description="Low complexity" evidence="2">
    <location>
        <begin position="1301"/>
        <end position="1327"/>
    </location>
</feature>
<evidence type="ECO:0000256" key="1">
    <source>
        <dbReference type="SAM" id="Coils"/>
    </source>
</evidence>
<organism evidence="4 5">
    <name type="scientific">Goodfellowiella coeruleoviolacea</name>
    <dbReference type="NCBI Taxonomy" id="334858"/>
    <lineage>
        <taxon>Bacteria</taxon>
        <taxon>Bacillati</taxon>
        <taxon>Actinomycetota</taxon>
        <taxon>Actinomycetes</taxon>
        <taxon>Pseudonocardiales</taxon>
        <taxon>Pseudonocardiaceae</taxon>
        <taxon>Goodfellowiella</taxon>
    </lineage>
</organism>
<proteinExistence type="predicted"/>
<dbReference type="EMBL" id="JAMTCK010000015">
    <property type="protein sequence ID" value="MCP2168872.1"/>
    <property type="molecule type" value="Genomic_DNA"/>
</dbReference>
<reference evidence="4" key="1">
    <citation type="submission" date="2022-06" db="EMBL/GenBank/DDBJ databases">
        <title>Genomic Encyclopedia of Archaeal and Bacterial Type Strains, Phase II (KMG-II): from individual species to whole genera.</title>
        <authorList>
            <person name="Goeker M."/>
        </authorList>
    </citation>
    <scope>NUCLEOTIDE SEQUENCE</scope>
    <source>
        <strain evidence="4">DSM 43935</strain>
    </source>
</reference>
<dbReference type="PANTHER" id="PTHR48125:SF10">
    <property type="entry name" value="OS12G0136300 PROTEIN"/>
    <property type="match status" value="1"/>
</dbReference>
<dbReference type="Gene3D" id="3.40.50.150">
    <property type="entry name" value="Vaccinia Virus protein VP39"/>
    <property type="match status" value="1"/>
</dbReference>
<dbReference type="SUPFAM" id="SSF53335">
    <property type="entry name" value="S-adenosyl-L-methionine-dependent methyltransferases"/>
    <property type="match status" value="1"/>
</dbReference>
<name>A0AAE3GIK7_9PSEU</name>
<dbReference type="GO" id="GO:0032259">
    <property type="term" value="P:methylation"/>
    <property type="evidence" value="ECO:0007669"/>
    <property type="project" value="UniProtKB-KW"/>
</dbReference>